<dbReference type="Proteomes" id="UP000789508">
    <property type="component" value="Unassembled WGS sequence"/>
</dbReference>
<dbReference type="Pfam" id="PF05699">
    <property type="entry name" value="Dimer_Tnp_hAT"/>
    <property type="match status" value="1"/>
</dbReference>
<feature type="non-terminal residue" evidence="2">
    <location>
        <position position="1"/>
    </location>
</feature>
<sequence length="102" mass="11962">QRNDVSMINELERYLALPLAPEGNPLKWWYKFEKEFPTLCKMAKNYLSIQRTSVPSEHAFSIAAHTIMKIRSNLAPGSVRAVMCLKSWMTKVRDDYYDYDEL</sequence>
<dbReference type="InterPro" id="IPR012337">
    <property type="entry name" value="RNaseH-like_sf"/>
</dbReference>
<proteinExistence type="predicted"/>
<protein>
    <submittedName>
        <fullName evidence="2">14385_t:CDS:1</fullName>
    </submittedName>
</protein>
<keyword evidence="3" id="KW-1185">Reference proteome</keyword>
<dbReference type="EMBL" id="CAJVPS010021867">
    <property type="protein sequence ID" value="CAG8709011.1"/>
    <property type="molecule type" value="Genomic_DNA"/>
</dbReference>
<dbReference type="PANTHER" id="PTHR47611:SF1">
    <property type="entry name" value="CCHC-TYPE DOMAIN-CONTAINING PROTEIN"/>
    <property type="match status" value="1"/>
</dbReference>
<dbReference type="SUPFAM" id="SSF53098">
    <property type="entry name" value="Ribonuclease H-like"/>
    <property type="match status" value="1"/>
</dbReference>
<feature type="domain" description="HAT C-terminal dimerisation" evidence="1">
    <location>
        <begin position="10"/>
        <end position="89"/>
    </location>
</feature>
<reference evidence="2" key="1">
    <citation type="submission" date="2021-06" db="EMBL/GenBank/DDBJ databases">
        <authorList>
            <person name="Kallberg Y."/>
            <person name="Tangrot J."/>
            <person name="Rosling A."/>
        </authorList>
    </citation>
    <scope>NUCLEOTIDE SEQUENCE</scope>
    <source>
        <strain evidence="2">FL130A</strain>
    </source>
</reference>
<evidence type="ECO:0000313" key="2">
    <source>
        <dbReference type="EMBL" id="CAG8709011.1"/>
    </source>
</evidence>
<name>A0A9N9HW31_9GLOM</name>
<dbReference type="InterPro" id="IPR008906">
    <property type="entry name" value="HATC_C_dom"/>
</dbReference>
<evidence type="ECO:0000313" key="3">
    <source>
        <dbReference type="Proteomes" id="UP000789508"/>
    </source>
</evidence>
<dbReference type="GO" id="GO:0046983">
    <property type="term" value="F:protein dimerization activity"/>
    <property type="evidence" value="ECO:0007669"/>
    <property type="project" value="InterPro"/>
</dbReference>
<dbReference type="AlphaFoldDB" id="A0A9N9HW31"/>
<evidence type="ECO:0000259" key="1">
    <source>
        <dbReference type="Pfam" id="PF05699"/>
    </source>
</evidence>
<comment type="caution">
    <text evidence="2">The sequence shown here is derived from an EMBL/GenBank/DDBJ whole genome shotgun (WGS) entry which is preliminary data.</text>
</comment>
<organism evidence="2 3">
    <name type="scientific">Ambispora leptoticha</name>
    <dbReference type="NCBI Taxonomy" id="144679"/>
    <lineage>
        <taxon>Eukaryota</taxon>
        <taxon>Fungi</taxon>
        <taxon>Fungi incertae sedis</taxon>
        <taxon>Mucoromycota</taxon>
        <taxon>Glomeromycotina</taxon>
        <taxon>Glomeromycetes</taxon>
        <taxon>Archaeosporales</taxon>
        <taxon>Ambisporaceae</taxon>
        <taxon>Ambispora</taxon>
    </lineage>
</organism>
<gene>
    <name evidence="2" type="ORF">ALEPTO_LOCUS11847</name>
</gene>
<accession>A0A9N9HW31</accession>
<dbReference type="OrthoDB" id="2442905at2759"/>
<dbReference type="PANTHER" id="PTHR47611">
    <property type="entry name" value="HAT DIMERISATION DOMAIN, C-TERMINAL"/>
    <property type="match status" value="1"/>
</dbReference>